<keyword evidence="5" id="KW-1185">Reference proteome</keyword>
<feature type="domain" description="TNT" evidence="3">
    <location>
        <begin position="218"/>
        <end position="334"/>
    </location>
</feature>
<reference evidence="4 5" key="1">
    <citation type="submission" date="2019-02" db="EMBL/GenBank/DDBJ databases">
        <authorList>
            <person name="Khodamoradi S."/>
            <person name="Hahnke R.L."/>
            <person name="Kaempfer P."/>
            <person name="Schumann P."/>
            <person name="Rohde M."/>
            <person name="Steinert M."/>
            <person name="Luzhetskyy A."/>
            <person name="Wink J."/>
            <person name="Ruckert C."/>
        </authorList>
    </citation>
    <scope>NUCLEOTIDE SEQUENCE [LARGE SCALE GENOMIC DNA]</scope>
    <source>
        <strain evidence="4 5">M2</strain>
    </source>
</reference>
<dbReference type="OrthoDB" id="4745173at2"/>
<dbReference type="AlphaFoldDB" id="A0A4P6Q0J8"/>
<dbReference type="Proteomes" id="UP000292235">
    <property type="component" value="Chromosome"/>
</dbReference>
<name>A0A4P6Q0J8_9ACTN</name>
<dbReference type="KEGG" id="strr:EKD16_01990"/>
<evidence type="ECO:0000256" key="1">
    <source>
        <dbReference type="SAM" id="MobiDB-lite"/>
    </source>
</evidence>
<dbReference type="Pfam" id="PF14021">
    <property type="entry name" value="TNT"/>
    <property type="match status" value="1"/>
</dbReference>
<protein>
    <recommendedName>
        <fullName evidence="3">TNT domain-containing protein</fullName>
    </recommendedName>
</protein>
<proteinExistence type="predicted"/>
<evidence type="ECO:0000313" key="5">
    <source>
        <dbReference type="Proteomes" id="UP000292235"/>
    </source>
</evidence>
<dbReference type="EMBL" id="CP036455">
    <property type="protein sequence ID" value="QBI52214.1"/>
    <property type="molecule type" value="Genomic_DNA"/>
</dbReference>
<feature type="region of interest" description="Disordered" evidence="1">
    <location>
        <begin position="70"/>
        <end position="91"/>
    </location>
</feature>
<evidence type="ECO:0000313" key="4">
    <source>
        <dbReference type="EMBL" id="QBI52214.1"/>
    </source>
</evidence>
<evidence type="ECO:0000259" key="3">
    <source>
        <dbReference type="Pfam" id="PF14021"/>
    </source>
</evidence>
<keyword evidence="2" id="KW-1133">Transmembrane helix</keyword>
<feature type="compositionally biased region" description="Polar residues" evidence="1">
    <location>
        <begin position="263"/>
        <end position="273"/>
    </location>
</feature>
<accession>A0A4P6Q0J8</accession>
<evidence type="ECO:0000256" key="2">
    <source>
        <dbReference type="SAM" id="Phobius"/>
    </source>
</evidence>
<dbReference type="InterPro" id="IPR025331">
    <property type="entry name" value="TNT"/>
</dbReference>
<dbReference type="RefSeq" id="WP_131096802.1">
    <property type="nucleotide sequence ID" value="NZ_CP036455.1"/>
</dbReference>
<dbReference type="GO" id="GO:0050135">
    <property type="term" value="F:NADP+ nucleosidase activity"/>
    <property type="evidence" value="ECO:0007669"/>
    <property type="project" value="InterPro"/>
</dbReference>
<keyword evidence="2" id="KW-0812">Transmembrane</keyword>
<sequence length="341" mass="36349">MARDYDSQLLESVAVRRKRLREAVLFGPQRTRRRLDENIAKIIAGLAVSAVICAGSVGWSFLQSQLNSQEEAAQAQEEANAAPPPAPSAPVPADWVGGDVTMSMLSTELDKAGVPPELYVLPGEPRPPAGTATSYYLLTEGERGYSAGIIEYDRGRTGAEFPTEDEAARWLYSELVLVDAEPRPLSASAERKARQKTDELVQQARKKLRQSGGSAQQTLKTGMVVDAFGQESGSLLFPDGQPFGKRGLPEIARSSVGEAGQAPSAQDTASGSAPSGYHRYRVIHPFKVDASLSPGNGADPAGGVRFTVEAGGFVQPPALSSIRWLLGNGYLERVEVTSVPA</sequence>
<keyword evidence="2" id="KW-0472">Membrane</keyword>
<organism evidence="4 5">
    <name type="scientific">Streptomonospora litoralis</name>
    <dbReference type="NCBI Taxonomy" id="2498135"/>
    <lineage>
        <taxon>Bacteria</taxon>
        <taxon>Bacillati</taxon>
        <taxon>Actinomycetota</taxon>
        <taxon>Actinomycetes</taxon>
        <taxon>Streptosporangiales</taxon>
        <taxon>Nocardiopsidaceae</taxon>
        <taxon>Streptomonospora</taxon>
    </lineage>
</organism>
<gene>
    <name evidence="4" type="ORF">EKD16_01990</name>
</gene>
<feature type="compositionally biased region" description="Low complexity" evidence="1">
    <location>
        <begin position="70"/>
        <end position="81"/>
    </location>
</feature>
<feature type="transmembrane region" description="Helical" evidence="2">
    <location>
        <begin position="39"/>
        <end position="62"/>
    </location>
</feature>
<feature type="region of interest" description="Disordered" evidence="1">
    <location>
        <begin position="254"/>
        <end position="276"/>
    </location>
</feature>